<proteinExistence type="predicted"/>
<reference evidence="2" key="1">
    <citation type="submission" date="2023-05" db="EMBL/GenBank/DDBJ databases">
        <title>Complete genome sequence of Agrobacterium larrymoorei CFBP5477.</title>
        <authorList>
            <person name="Yen H.-C."/>
            <person name="Chou L."/>
            <person name="Lin Y.-C."/>
            <person name="Lai E.-M."/>
            <person name="Kuo C.-H."/>
        </authorList>
    </citation>
    <scope>NUCLEOTIDE SEQUENCE</scope>
    <source>
        <strain evidence="2">CFBP5477</strain>
        <plasmid evidence="2">pAlCFBP5477</plasmid>
    </source>
</reference>
<geneLocation type="plasmid" evidence="2 3">
    <name>pAlCFBP5477</name>
</geneLocation>
<protein>
    <recommendedName>
        <fullName evidence="4">PepSY domain-containing protein</fullName>
    </recommendedName>
</protein>
<sequence length="102" mass="11126">MRLSNILVLLVAVASPASAAQSSDKLRTATETEIRQHLQRAGSLKDATDGYQYIEGSSTGYKITDGKICVRKRNAVDCADVLFDGTRLELIDRNGNREIIGN</sequence>
<dbReference type="Proteomes" id="UP000298664">
    <property type="component" value="Plasmid pAlCFBP5477"/>
</dbReference>
<keyword evidence="1" id="KW-0732">Signal</keyword>
<dbReference type="EMBL" id="CP124735">
    <property type="protein sequence ID" value="WHA43974.1"/>
    <property type="molecule type" value="Genomic_DNA"/>
</dbReference>
<feature type="chain" id="PRO_5041996201" description="PepSY domain-containing protein" evidence="1">
    <location>
        <begin position="20"/>
        <end position="102"/>
    </location>
</feature>
<evidence type="ECO:0000313" key="2">
    <source>
        <dbReference type="EMBL" id="WHA43974.1"/>
    </source>
</evidence>
<evidence type="ECO:0000256" key="1">
    <source>
        <dbReference type="SAM" id="SignalP"/>
    </source>
</evidence>
<evidence type="ECO:0000313" key="3">
    <source>
        <dbReference type="Proteomes" id="UP000298664"/>
    </source>
</evidence>
<keyword evidence="2" id="KW-0614">Plasmid</keyword>
<dbReference type="AlphaFoldDB" id="A0AAF0HFU8"/>
<evidence type="ECO:0008006" key="4">
    <source>
        <dbReference type="Google" id="ProtNLM"/>
    </source>
</evidence>
<gene>
    <name evidence="2" type="ORF">CFBP5477_022920</name>
</gene>
<dbReference type="RefSeq" id="WP_137395761.1">
    <property type="nucleotide sequence ID" value="NZ_CP124735.1"/>
</dbReference>
<organism evidence="2 3">
    <name type="scientific">Agrobacterium larrymoorei</name>
    <dbReference type="NCBI Taxonomy" id="160699"/>
    <lineage>
        <taxon>Bacteria</taxon>
        <taxon>Pseudomonadati</taxon>
        <taxon>Pseudomonadota</taxon>
        <taxon>Alphaproteobacteria</taxon>
        <taxon>Hyphomicrobiales</taxon>
        <taxon>Rhizobiaceae</taxon>
        <taxon>Rhizobium/Agrobacterium group</taxon>
        <taxon>Agrobacterium</taxon>
    </lineage>
</organism>
<accession>A0AAF0HFU8</accession>
<name>A0AAF0HFU8_9HYPH</name>
<feature type="signal peptide" evidence="1">
    <location>
        <begin position="1"/>
        <end position="19"/>
    </location>
</feature>